<name>A0A2T6BR13_9FLAO</name>
<gene>
    <name evidence="2" type="ORF">C8N46_1135</name>
</gene>
<reference evidence="2 3" key="1">
    <citation type="submission" date="2018-04" db="EMBL/GenBank/DDBJ databases">
        <title>Genomic Encyclopedia of Archaeal and Bacterial Type Strains, Phase II (KMG-II): from individual species to whole genera.</title>
        <authorList>
            <person name="Goeker M."/>
        </authorList>
    </citation>
    <scope>NUCLEOTIDE SEQUENCE [LARGE SCALE GENOMIC DNA]</scope>
    <source>
        <strain evidence="2 3">DSM 25731</strain>
    </source>
</reference>
<dbReference type="AlphaFoldDB" id="A0A2T6BR13"/>
<comment type="caution">
    <text evidence="2">The sequence shown here is derived from an EMBL/GenBank/DDBJ whole genome shotgun (WGS) entry which is preliminary data.</text>
</comment>
<feature type="transmembrane region" description="Helical" evidence="1">
    <location>
        <begin position="12"/>
        <end position="32"/>
    </location>
</feature>
<dbReference type="EMBL" id="QBKT01000013">
    <property type="protein sequence ID" value="PTX58515.1"/>
    <property type="molecule type" value="Genomic_DNA"/>
</dbReference>
<evidence type="ECO:0000313" key="2">
    <source>
        <dbReference type="EMBL" id="PTX58515.1"/>
    </source>
</evidence>
<dbReference type="Proteomes" id="UP000244090">
    <property type="component" value="Unassembled WGS sequence"/>
</dbReference>
<evidence type="ECO:0000313" key="3">
    <source>
        <dbReference type="Proteomes" id="UP000244090"/>
    </source>
</evidence>
<feature type="transmembrane region" description="Helical" evidence="1">
    <location>
        <begin position="113"/>
        <end position="133"/>
    </location>
</feature>
<evidence type="ECO:0000256" key="1">
    <source>
        <dbReference type="SAM" id="Phobius"/>
    </source>
</evidence>
<dbReference type="OrthoDB" id="1132160at2"/>
<sequence>MGPVIFWNSIRFVLAVLAQVLICNHIDFLGYINPLVYIYFIFLFPLNANRSTFLIIAFLLGLTVDMFSDTGGAHAFACTVIAYIRPFVLRFAFGVSYEHQSVKLENTATGQRLVYIIILTVIHHFFFFLLEIFNISSILIILRNTAFFSIFTILIIALSITLFSRKNS</sequence>
<keyword evidence="1" id="KW-0812">Transmembrane</keyword>
<keyword evidence="1" id="KW-0472">Membrane</keyword>
<proteinExistence type="predicted"/>
<keyword evidence="1" id="KW-1133">Transmembrane helix</keyword>
<feature type="transmembrane region" description="Helical" evidence="1">
    <location>
        <begin position="38"/>
        <end position="62"/>
    </location>
</feature>
<dbReference type="RefSeq" id="WP_108116708.1">
    <property type="nucleotide sequence ID" value="NZ_QBKT01000013.1"/>
</dbReference>
<feature type="transmembrane region" description="Helical" evidence="1">
    <location>
        <begin position="145"/>
        <end position="164"/>
    </location>
</feature>
<feature type="transmembrane region" description="Helical" evidence="1">
    <location>
        <begin position="74"/>
        <end position="93"/>
    </location>
</feature>
<organism evidence="2 3">
    <name type="scientific">Kordia periserrulae</name>
    <dbReference type="NCBI Taxonomy" id="701523"/>
    <lineage>
        <taxon>Bacteria</taxon>
        <taxon>Pseudomonadati</taxon>
        <taxon>Bacteroidota</taxon>
        <taxon>Flavobacteriia</taxon>
        <taxon>Flavobacteriales</taxon>
        <taxon>Flavobacteriaceae</taxon>
        <taxon>Kordia</taxon>
    </lineage>
</organism>
<protein>
    <submittedName>
        <fullName evidence="2">Rod shape-determining protein MreD</fullName>
    </submittedName>
</protein>
<keyword evidence="3" id="KW-1185">Reference proteome</keyword>
<accession>A0A2T6BR13</accession>